<evidence type="ECO:0000259" key="2">
    <source>
        <dbReference type="Pfam" id="PF05022"/>
    </source>
</evidence>
<protein>
    <submittedName>
        <fullName evidence="3">Jun-like transcription factor</fullName>
    </submittedName>
</protein>
<reference evidence="3 4" key="1">
    <citation type="journal article" date="2020" name="Elife">
        <title>Loss of centromere function drives karyotype evolution in closely related Malassezia species.</title>
        <authorList>
            <person name="Sankaranarayanan S.R."/>
            <person name="Ianiri G."/>
            <person name="Coelho M.A."/>
            <person name="Reza M.H."/>
            <person name="Thimmappa B.C."/>
            <person name="Ganguly P."/>
            <person name="Vadnala R.N."/>
            <person name="Sun S."/>
            <person name="Siddharthan R."/>
            <person name="Tellgren-Roth C."/>
            <person name="Dawson T.L."/>
            <person name="Heitman J."/>
            <person name="Sanyal K."/>
        </authorList>
    </citation>
    <scope>NUCLEOTIDE SEQUENCE [LARGE SCALE GENOMIC DNA]</scope>
    <source>
        <strain evidence="3">CBS14141</strain>
    </source>
</reference>
<dbReference type="InterPro" id="IPR039191">
    <property type="entry name" value="Nopp140-like"/>
</dbReference>
<sequence>MGSSKSGANSSSVVVSPDALRLVYSFLYTHAKPKLASKLADQYPKLNLEEDASRAEELSNALVHTVTSALAVPNSEISQALSGEKKKARKSEEKESKKSKKAKKNDDAPAAVVEEPDAANESVMQVDTAEAPATAPETVAEVSVTESQPTGETVVTETVRTEAPKPSKKTKTPGERFQRVKSDQATYLDDRLRDMSYAAKSGAGDYGARANADLIVTQGKAFTKEKNKKKRGSYRGGIIDQGSHSIKFTYDDE</sequence>
<dbReference type="Proteomes" id="UP000818624">
    <property type="component" value="Chromosome 2"/>
</dbReference>
<accession>A0ABY8ER10</accession>
<dbReference type="PANTHER" id="PTHR23216:SF1">
    <property type="entry name" value="NUCLEOLAR AND COILED-BODY PHOSPHOPROTEIN 1"/>
    <property type="match status" value="1"/>
</dbReference>
<feature type="domain" description="Srp40 C-terminal" evidence="2">
    <location>
        <begin position="176"/>
        <end position="248"/>
    </location>
</feature>
<dbReference type="EMBL" id="CP046235">
    <property type="protein sequence ID" value="WFD48023.1"/>
    <property type="molecule type" value="Genomic_DNA"/>
</dbReference>
<proteinExistence type="predicted"/>
<feature type="compositionally biased region" description="Low complexity" evidence="1">
    <location>
        <begin position="128"/>
        <end position="142"/>
    </location>
</feature>
<dbReference type="Pfam" id="PF05022">
    <property type="entry name" value="SRP40_C"/>
    <property type="match status" value="1"/>
</dbReference>
<organism evidence="3 4">
    <name type="scientific">Malassezia furfur</name>
    <name type="common">Pityriasis versicolor infection agent</name>
    <name type="synonym">Pityrosporum furfur</name>
    <dbReference type="NCBI Taxonomy" id="55194"/>
    <lineage>
        <taxon>Eukaryota</taxon>
        <taxon>Fungi</taxon>
        <taxon>Dikarya</taxon>
        <taxon>Basidiomycota</taxon>
        <taxon>Ustilaginomycotina</taxon>
        <taxon>Malasseziomycetes</taxon>
        <taxon>Malasseziales</taxon>
        <taxon>Malasseziaceae</taxon>
        <taxon>Malassezia</taxon>
    </lineage>
</organism>
<evidence type="ECO:0000256" key="1">
    <source>
        <dbReference type="SAM" id="MobiDB-lite"/>
    </source>
</evidence>
<gene>
    <name evidence="3" type="primary">SRP40</name>
    <name evidence="3" type="ORF">GLX27_002689</name>
</gene>
<keyword evidence="4" id="KW-1185">Reference proteome</keyword>
<evidence type="ECO:0000313" key="3">
    <source>
        <dbReference type="EMBL" id="WFD48023.1"/>
    </source>
</evidence>
<dbReference type="PANTHER" id="PTHR23216">
    <property type="entry name" value="NUCLEOLAR AND COILED-BODY PHOSPHOPROTEIN 1"/>
    <property type="match status" value="1"/>
</dbReference>
<name>A0ABY8ER10_MALFU</name>
<feature type="region of interest" description="Disordered" evidence="1">
    <location>
        <begin position="72"/>
        <end position="179"/>
    </location>
</feature>
<evidence type="ECO:0000313" key="4">
    <source>
        <dbReference type="Proteomes" id="UP000818624"/>
    </source>
</evidence>
<dbReference type="InterPro" id="IPR007718">
    <property type="entry name" value="Srp40_C"/>
</dbReference>